<gene>
    <name evidence="2" type="ORF">HBR001_LOCUS7999</name>
</gene>
<evidence type="ECO:0000313" key="2">
    <source>
        <dbReference type="EMBL" id="CAI5739961.1"/>
    </source>
</evidence>
<protein>
    <submittedName>
        <fullName evidence="2">Uncharacterized protein</fullName>
    </submittedName>
</protein>
<accession>A0AAV0USS5</accession>
<proteinExistence type="predicted"/>
<reference evidence="2" key="1">
    <citation type="submission" date="2022-12" db="EMBL/GenBank/DDBJ databases">
        <authorList>
            <person name="Webb A."/>
        </authorList>
    </citation>
    <scope>NUCLEOTIDE SEQUENCE</scope>
    <source>
        <strain evidence="2">Hp1</strain>
    </source>
</reference>
<keyword evidence="3" id="KW-1185">Reference proteome</keyword>
<evidence type="ECO:0000256" key="1">
    <source>
        <dbReference type="SAM" id="MobiDB-lite"/>
    </source>
</evidence>
<sequence>MSRFEAPYRRSQSIMNHSEQHRGTPVLEDQHYFSTYSPPPNIRRGTRGVSGGFVAMDNGSIIRSSIGKRVITMSLTNVSATAHQQLISTPRAAQNTIVRVINEDVTQQFRRRSMSVVQGRFRWSEVPKVAAEAEDDDDLSEIQYRRATGADMAAHVQDFVNEFRKVASKCQSRGG</sequence>
<dbReference type="EMBL" id="CANTFL010001441">
    <property type="protein sequence ID" value="CAI5739961.1"/>
    <property type="molecule type" value="Genomic_DNA"/>
</dbReference>
<feature type="region of interest" description="Disordered" evidence="1">
    <location>
        <begin position="1"/>
        <end position="24"/>
    </location>
</feature>
<name>A0AAV0USS5_HYABA</name>
<dbReference type="AlphaFoldDB" id="A0AAV0USS5"/>
<evidence type="ECO:0000313" key="3">
    <source>
        <dbReference type="Proteomes" id="UP001162031"/>
    </source>
</evidence>
<organism evidence="2 3">
    <name type="scientific">Hyaloperonospora brassicae</name>
    <name type="common">Brassica downy mildew</name>
    <name type="synonym">Peronospora brassicae</name>
    <dbReference type="NCBI Taxonomy" id="162125"/>
    <lineage>
        <taxon>Eukaryota</taxon>
        <taxon>Sar</taxon>
        <taxon>Stramenopiles</taxon>
        <taxon>Oomycota</taxon>
        <taxon>Peronosporomycetes</taxon>
        <taxon>Peronosporales</taxon>
        <taxon>Peronosporaceae</taxon>
        <taxon>Hyaloperonospora</taxon>
    </lineage>
</organism>
<dbReference type="Proteomes" id="UP001162031">
    <property type="component" value="Unassembled WGS sequence"/>
</dbReference>
<comment type="caution">
    <text evidence="2">The sequence shown here is derived from an EMBL/GenBank/DDBJ whole genome shotgun (WGS) entry which is preliminary data.</text>
</comment>